<dbReference type="PANTHER" id="PTHR43341:SF6">
    <property type="entry name" value="AMINO ACID TRANSPORTER (EUROFUNG)"/>
    <property type="match status" value="1"/>
</dbReference>
<dbReference type="AlphaFoldDB" id="A0A1L9Q303"/>
<feature type="compositionally biased region" description="Polar residues" evidence="7">
    <location>
        <begin position="1"/>
        <end position="18"/>
    </location>
</feature>
<dbReference type="RefSeq" id="XP_040673890.1">
    <property type="nucleotide sequence ID" value="XM_040818180.1"/>
</dbReference>
<feature type="transmembrane region" description="Helical" evidence="8">
    <location>
        <begin position="67"/>
        <end position="86"/>
    </location>
</feature>
<dbReference type="VEuPathDB" id="FungiDB:ASPVEDRAFT_878521"/>
<feature type="transmembrane region" description="Helical" evidence="8">
    <location>
        <begin position="207"/>
        <end position="224"/>
    </location>
</feature>
<evidence type="ECO:0000256" key="1">
    <source>
        <dbReference type="ARBA" id="ARBA00004141"/>
    </source>
</evidence>
<gene>
    <name evidence="10" type="ORF">ASPVEDRAFT_878521</name>
</gene>
<accession>A0A1L9Q303</accession>
<feature type="domain" description="Amino acid permease/ SLC12A" evidence="9">
    <location>
        <begin position="65"/>
        <end position="527"/>
    </location>
</feature>
<feature type="transmembrane region" description="Helical" evidence="8">
    <location>
        <begin position="399"/>
        <end position="419"/>
    </location>
</feature>
<dbReference type="Gene3D" id="1.20.1740.10">
    <property type="entry name" value="Amino acid/polyamine transporter I"/>
    <property type="match status" value="1"/>
</dbReference>
<evidence type="ECO:0000256" key="6">
    <source>
        <dbReference type="ARBA" id="ARBA00023136"/>
    </source>
</evidence>
<feature type="transmembrane region" description="Helical" evidence="8">
    <location>
        <begin position="505"/>
        <end position="523"/>
    </location>
</feature>
<feature type="transmembrane region" description="Helical" evidence="8">
    <location>
        <begin position="256"/>
        <end position="274"/>
    </location>
</feature>
<feature type="region of interest" description="Disordered" evidence="7">
    <location>
        <begin position="1"/>
        <end position="56"/>
    </location>
</feature>
<dbReference type="FunFam" id="1.20.1740.10:FF:000006">
    <property type="entry name" value="General amino acid permease"/>
    <property type="match status" value="1"/>
</dbReference>
<dbReference type="PANTHER" id="PTHR43341">
    <property type="entry name" value="AMINO ACID PERMEASE"/>
    <property type="match status" value="1"/>
</dbReference>
<evidence type="ECO:0000256" key="3">
    <source>
        <dbReference type="ARBA" id="ARBA00022692"/>
    </source>
</evidence>
<comment type="subcellular location">
    <subcellularLocation>
        <location evidence="1">Membrane</location>
        <topology evidence="1">Multi-pass membrane protein</topology>
    </subcellularLocation>
</comment>
<keyword evidence="2" id="KW-0813">Transport</keyword>
<evidence type="ECO:0000256" key="8">
    <source>
        <dbReference type="SAM" id="Phobius"/>
    </source>
</evidence>
<dbReference type="GeneID" id="63733691"/>
<keyword evidence="5 8" id="KW-1133">Transmembrane helix</keyword>
<sequence length="577" mass="63674">MPGLTNAVQSFGPNNPDVTNEKTKMKDLAPQQMKPPLDSDIQRGTVSTDPTNGNGLHRTLGNRQIQLIAIGGSIGTAIFLTIGSALSRSGPGNLLIAFLLHCTVLACVNDCMAEMTVFMPVGGGFIRLASKWVDEAWGFMAGWNFFLYEALNIPFEITAIHTILSFWRDDIPVAAVCAACIVLYAFLNILVVKIYGESEFWLSSGKVILILMLFCFTFVTMVGGNPQGDAFGFRYWQTPGPFAEYLHNGDLGRFEGFLAALWYAAFTCVGPEYVSMIAGEAKHPRRYLKAAFKTAYWRFGIFFIGSSLCVGVLIPYNHPTLLAAANSDSAQSTTTSSPYVIAMNNLGVSVLPHIVNALLVTTIFSAGNTYVYAASRSLYGLALDGKAPKILRKCTKKGIPIYCFVVVMAFSFLSFLQLSNGSATVLTWLVNLLSGAAVINFIAISATYIRFYKACKHQRLDRGTFRYKGWFQPWAGYLAFCWMLTIAICYGYASFTPWSVAEFFTHYTMNLLAVVNFLGWKLVKRTTMLSPEDVDLQWEAPAITAYEEAAAASDPPTSFWAEMFLFLRRPRVSQKAA</sequence>
<feature type="transmembrane region" description="Helical" evidence="8">
    <location>
        <begin position="353"/>
        <end position="373"/>
    </location>
</feature>
<protein>
    <recommendedName>
        <fullName evidence="9">Amino acid permease/ SLC12A domain-containing protein</fullName>
    </recommendedName>
</protein>
<reference evidence="11" key="1">
    <citation type="journal article" date="2017" name="Genome Biol.">
        <title>Comparative genomics reveals high biological diversity and specific adaptations in the industrially and medically important fungal genus Aspergillus.</title>
        <authorList>
            <person name="de Vries R.P."/>
            <person name="Riley R."/>
            <person name="Wiebenga A."/>
            <person name="Aguilar-Osorio G."/>
            <person name="Amillis S."/>
            <person name="Uchima C.A."/>
            <person name="Anderluh G."/>
            <person name="Asadollahi M."/>
            <person name="Askin M."/>
            <person name="Barry K."/>
            <person name="Battaglia E."/>
            <person name="Bayram O."/>
            <person name="Benocci T."/>
            <person name="Braus-Stromeyer S.A."/>
            <person name="Caldana C."/>
            <person name="Canovas D."/>
            <person name="Cerqueira G.C."/>
            <person name="Chen F."/>
            <person name="Chen W."/>
            <person name="Choi C."/>
            <person name="Clum A."/>
            <person name="Dos Santos R.A."/>
            <person name="Damasio A.R."/>
            <person name="Diallinas G."/>
            <person name="Emri T."/>
            <person name="Fekete E."/>
            <person name="Flipphi M."/>
            <person name="Freyberg S."/>
            <person name="Gallo A."/>
            <person name="Gournas C."/>
            <person name="Habgood R."/>
            <person name="Hainaut M."/>
            <person name="Harispe M.L."/>
            <person name="Henrissat B."/>
            <person name="Hilden K.S."/>
            <person name="Hope R."/>
            <person name="Hossain A."/>
            <person name="Karabika E."/>
            <person name="Karaffa L."/>
            <person name="Karanyi Z."/>
            <person name="Krasevec N."/>
            <person name="Kuo A."/>
            <person name="Kusch H."/>
            <person name="LaButti K."/>
            <person name="Lagendijk E.L."/>
            <person name="Lapidus A."/>
            <person name="Levasseur A."/>
            <person name="Lindquist E."/>
            <person name="Lipzen A."/>
            <person name="Logrieco A.F."/>
            <person name="MacCabe A."/>
            <person name="Maekelae M.R."/>
            <person name="Malavazi I."/>
            <person name="Melin P."/>
            <person name="Meyer V."/>
            <person name="Mielnichuk N."/>
            <person name="Miskei M."/>
            <person name="Molnar A.P."/>
            <person name="Mule G."/>
            <person name="Ngan C.Y."/>
            <person name="Orejas M."/>
            <person name="Orosz E."/>
            <person name="Ouedraogo J.P."/>
            <person name="Overkamp K.M."/>
            <person name="Park H.-S."/>
            <person name="Perrone G."/>
            <person name="Piumi F."/>
            <person name="Punt P.J."/>
            <person name="Ram A.F."/>
            <person name="Ramon A."/>
            <person name="Rauscher S."/>
            <person name="Record E."/>
            <person name="Riano-Pachon D.M."/>
            <person name="Robert V."/>
            <person name="Roehrig J."/>
            <person name="Ruller R."/>
            <person name="Salamov A."/>
            <person name="Salih N.S."/>
            <person name="Samson R.A."/>
            <person name="Sandor E."/>
            <person name="Sanguinetti M."/>
            <person name="Schuetze T."/>
            <person name="Sepcic K."/>
            <person name="Shelest E."/>
            <person name="Sherlock G."/>
            <person name="Sophianopoulou V."/>
            <person name="Squina F.M."/>
            <person name="Sun H."/>
            <person name="Susca A."/>
            <person name="Todd R.B."/>
            <person name="Tsang A."/>
            <person name="Unkles S.E."/>
            <person name="van de Wiele N."/>
            <person name="van Rossen-Uffink D."/>
            <person name="Oliveira J.V."/>
            <person name="Vesth T.C."/>
            <person name="Visser J."/>
            <person name="Yu J.-H."/>
            <person name="Zhou M."/>
            <person name="Andersen M.R."/>
            <person name="Archer D.B."/>
            <person name="Baker S.E."/>
            <person name="Benoit I."/>
            <person name="Brakhage A.A."/>
            <person name="Braus G.H."/>
            <person name="Fischer R."/>
            <person name="Frisvad J.C."/>
            <person name="Goldman G.H."/>
            <person name="Houbraken J."/>
            <person name="Oakley B."/>
            <person name="Pocsi I."/>
            <person name="Scazzocchio C."/>
            <person name="Seiboth B."/>
            <person name="vanKuyk P.A."/>
            <person name="Wortman J."/>
            <person name="Dyer P.S."/>
            <person name="Grigoriev I.V."/>
        </authorList>
    </citation>
    <scope>NUCLEOTIDE SEQUENCE [LARGE SCALE GENOMIC DNA]</scope>
    <source>
        <strain evidence="11">CBS 583.65</strain>
    </source>
</reference>
<dbReference type="GO" id="GO:0016020">
    <property type="term" value="C:membrane"/>
    <property type="evidence" value="ECO:0007669"/>
    <property type="project" value="UniProtKB-SubCell"/>
</dbReference>
<dbReference type="InterPro" id="IPR004841">
    <property type="entry name" value="AA-permease/SLC12A_dom"/>
</dbReference>
<evidence type="ECO:0000313" key="10">
    <source>
        <dbReference type="EMBL" id="OJJ08128.1"/>
    </source>
</evidence>
<evidence type="ECO:0000256" key="2">
    <source>
        <dbReference type="ARBA" id="ARBA00022448"/>
    </source>
</evidence>
<keyword evidence="3 8" id="KW-0812">Transmembrane</keyword>
<dbReference type="Proteomes" id="UP000184073">
    <property type="component" value="Unassembled WGS sequence"/>
</dbReference>
<organism evidence="10 11">
    <name type="scientific">Aspergillus versicolor CBS 583.65</name>
    <dbReference type="NCBI Taxonomy" id="1036611"/>
    <lineage>
        <taxon>Eukaryota</taxon>
        <taxon>Fungi</taxon>
        <taxon>Dikarya</taxon>
        <taxon>Ascomycota</taxon>
        <taxon>Pezizomycotina</taxon>
        <taxon>Eurotiomycetes</taxon>
        <taxon>Eurotiomycetidae</taxon>
        <taxon>Eurotiales</taxon>
        <taxon>Aspergillaceae</taxon>
        <taxon>Aspergillus</taxon>
        <taxon>Aspergillus subgen. Nidulantes</taxon>
    </lineage>
</organism>
<name>A0A1L9Q303_ASPVE</name>
<dbReference type="EMBL" id="KV878139">
    <property type="protein sequence ID" value="OJJ08128.1"/>
    <property type="molecule type" value="Genomic_DNA"/>
</dbReference>
<evidence type="ECO:0000256" key="7">
    <source>
        <dbReference type="SAM" id="MobiDB-lite"/>
    </source>
</evidence>
<dbReference type="Pfam" id="PF00324">
    <property type="entry name" value="AA_permease"/>
    <property type="match status" value="1"/>
</dbReference>
<keyword evidence="4" id="KW-0029">Amino-acid transport</keyword>
<keyword evidence="11" id="KW-1185">Reference proteome</keyword>
<evidence type="ECO:0000259" key="9">
    <source>
        <dbReference type="Pfam" id="PF00324"/>
    </source>
</evidence>
<feature type="transmembrane region" description="Helical" evidence="8">
    <location>
        <begin position="171"/>
        <end position="195"/>
    </location>
</feature>
<dbReference type="PIRSF" id="PIRSF006060">
    <property type="entry name" value="AA_transporter"/>
    <property type="match status" value="1"/>
</dbReference>
<evidence type="ECO:0000256" key="5">
    <source>
        <dbReference type="ARBA" id="ARBA00022989"/>
    </source>
</evidence>
<feature type="transmembrane region" description="Helical" evidence="8">
    <location>
        <begin position="425"/>
        <end position="449"/>
    </location>
</feature>
<feature type="compositionally biased region" description="Polar residues" evidence="7">
    <location>
        <begin position="42"/>
        <end position="54"/>
    </location>
</feature>
<evidence type="ECO:0000256" key="4">
    <source>
        <dbReference type="ARBA" id="ARBA00022970"/>
    </source>
</evidence>
<evidence type="ECO:0000313" key="11">
    <source>
        <dbReference type="Proteomes" id="UP000184073"/>
    </source>
</evidence>
<proteinExistence type="predicted"/>
<dbReference type="OrthoDB" id="10062876at2759"/>
<dbReference type="InterPro" id="IPR050524">
    <property type="entry name" value="APC_YAT"/>
</dbReference>
<feature type="transmembrane region" description="Helical" evidence="8">
    <location>
        <begin position="92"/>
        <end position="111"/>
    </location>
</feature>
<dbReference type="GO" id="GO:0015171">
    <property type="term" value="F:amino acid transmembrane transporter activity"/>
    <property type="evidence" value="ECO:0007669"/>
    <property type="project" value="TreeGrafter"/>
</dbReference>
<dbReference type="STRING" id="1036611.A0A1L9Q303"/>
<feature type="transmembrane region" description="Helical" evidence="8">
    <location>
        <begin position="470"/>
        <end position="493"/>
    </location>
</feature>
<keyword evidence="6 8" id="KW-0472">Membrane</keyword>
<feature type="transmembrane region" description="Helical" evidence="8">
    <location>
        <begin position="295"/>
        <end position="316"/>
    </location>
</feature>